<proteinExistence type="predicted"/>
<evidence type="ECO:0000313" key="2">
    <source>
        <dbReference type="Proteomes" id="UP001223586"/>
    </source>
</evidence>
<feature type="non-terminal residue" evidence="1">
    <location>
        <position position="1"/>
    </location>
</feature>
<evidence type="ECO:0000313" key="1">
    <source>
        <dbReference type="EMBL" id="MDQ0177397.1"/>
    </source>
</evidence>
<dbReference type="Proteomes" id="UP001223586">
    <property type="component" value="Unassembled WGS sequence"/>
</dbReference>
<comment type="caution">
    <text evidence="1">The sequence shown here is derived from an EMBL/GenBank/DDBJ whole genome shotgun (WGS) entry which is preliminary data.</text>
</comment>
<organism evidence="1 2">
    <name type="scientific">Bacillus chungangensis</name>
    <dbReference type="NCBI Taxonomy" id="587633"/>
    <lineage>
        <taxon>Bacteria</taxon>
        <taxon>Bacillati</taxon>
        <taxon>Bacillota</taxon>
        <taxon>Bacilli</taxon>
        <taxon>Bacillales</taxon>
        <taxon>Bacillaceae</taxon>
        <taxon>Bacillus</taxon>
    </lineage>
</organism>
<protein>
    <submittedName>
        <fullName evidence="1">Uncharacterized protein</fullName>
    </submittedName>
</protein>
<sequence length="53" mass="6245">EIFTRKIEKSEFEDPQIHFSHYLEASYVPASVCVICILVPKDCREKQIFSLQE</sequence>
<name>A0ABT9WVR0_9BACI</name>
<reference evidence="1 2" key="1">
    <citation type="submission" date="2023-07" db="EMBL/GenBank/DDBJ databases">
        <title>Genomic Encyclopedia of Type Strains, Phase IV (KMG-IV): sequencing the most valuable type-strain genomes for metagenomic binning, comparative biology and taxonomic classification.</title>
        <authorList>
            <person name="Goeker M."/>
        </authorList>
    </citation>
    <scope>NUCLEOTIDE SEQUENCE [LARGE SCALE GENOMIC DNA]</scope>
    <source>
        <strain evidence="1 2">DSM 23837</strain>
    </source>
</reference>
<gene>
    <name evidence="1" type="ORF">J2S08_003277</name>
</gene>
<keyword evidence="2" id="KW-1185">Reference proteome</keyword>
<dbReference type="EMBL" id="JAUSTT010000022">
    <property type="protein sequence ID" value="MDQ0177397.1"/>
    <property type="molecule type" value="Genomic_DNA"/>
</dbReference>
<accession>A0ABT9WVR0</accession>